<dbReference type="InterPro" id="IPR011545">
    <property type="entry name" value="DEAD/DEAH_box_helicase_dom"/>
</dbReference>
<sequence length="457" mass="51032">MFNFLTKSARFNKQKLDNTYELIRNKQNKDPSNFVCIQSQQPTAADGAPETDAAYLSQANTELENYNYDLFRSFSGLFPALQTALKSQKITVPTLPQSLAFGPISGRQDMLLVAQTGSGKTLAYLIPLVNSLLNGSEKGMRALILVPTKELALQVHKAALSLTQRIKFPILSSASAPISKLAIGISTPHAVPLALLSSISYLVLDECDALLQKLNLKKIDNILNIIQQQQNVQISLLSATLNSELNLVANSFLANKAQIFLNRQKANKNIFHDFVNCGKSAHKSLVLKQILTENRPPFIVFCSENSTAKSVFQELNLNSNFPSLLLIGTMNESERKVNYLKFRQQRSLVLVATDVACRGLDFFGVNCVIQYDLASDIEHYIHRSGRSGRQQKGRSVNLYTLKERERGGVDEIWKACEECERKGFQENRKGGANVERKDEMNVELKFKLKEAGKVDEQ</sequence>
<comment type="domain">
    <text evidence="5">The Q motif is unique to and characteristic of the DEAD box family of RNA helicases and controls ATP binding and hydrolysis.</text>
</comment>
<evidence type="ECO:0000256" key="4">
    <source>
        <dbReference type="ARBA" id="ARBA00022884"/>
    </source>
</evidence>
<keyword evidence="1 5" id="KW-0547">Nucleotide-binding</keyword>
<reference evidence="8 9" key="1">
    <citation type="journal article" date="2014" name="PLoS Genet.">
        <title>The Genome of Spironucleus salmonicida Highlights a Fish Pathogen Adapted to Fluctuating Environments.</title>
        <authorList>
            <person name="Xu F."/>
            <person name="Jerlstrom-Hultqvist J."/>
            <person name="Einarsson E."/>
            <person name="Astvaldsson A."/>
            <person name="Svard S.G."/>
            <person name="Andersson J.O."/>
        </authorList>
    </citation>
    <scope>NUCLEOTIDE SEQUENCE</scope>
    <source>
        <strain evidence="9">ATCC 50377</strain>
    </source>
</reference>
<keyword evidence="5 8" id="KW-0347">Helicase</keyword>
<dbReference type="EC" id="3.6.4.13" evidence="5"/>
<accession>V6M640</accession>
<dbReference type="Gene3D" id="3.40.50.300">
    <property type="entry name" value="P-loop containing nucleotide triphosphate hydrolases"/>
    <property type="match status" value="2"/>
</dbReference>
<dbReference type="PANTHER" id="PTHR24031">
    <property type="entry name" value="RNA HELICASE"/>
    <property type="match status" value="1"/>
</dbReference>
<evidence type="ECO:0000259" key="7">
    <source>
        <dbReference type="PROSITE" id="PS51194"/>
    </source>
</evidence>
<evidence type="ECO:0000259" key="6">
    <source>
        <dbReference type="PROSITE" id="PS51192"/>
    </source>
</evidence>
<dbReference type="PROSITE" id="PS51192">
    <property type="entry name" value="HELICASE_ATP_BIND_1"/>
    <property type="match status" value="1"/>
</dbReference>
<dbReference type="InterPro" id="IPR027417">
    <property type="entry name" value="P-loop_NTPase"/>
</dbReference>
<name>V6M640_9EUKA</name>
<dbReference type="AlphaFoldDB" id="V6M640"/>
<keyword evidence="2 5" id="KW-0378">Hydrolase</keyword>
<dbReference type="Proteomes" id="UP000018208">
    <property type="component" value="Unassembled WGS sequence"/>
</dbReference>
<comment type="similarity">
    <text evidence="5">Belongs to the DEAD box helicase family.</text>
</comment>
<dbReference type="OrthoDB" id="360161at2759"/>
<dbReference type="PROSITE" id="PS51194">
    <property type="entry name" value="HELICASE_CTER"/>
    <property type="match status" value="1"/>
</dbReference>
<keyword evidence="3 5" id="KW-0067">ATP-binding</keyword>
<feature type="domain" description="Helicase ATP-binding" evidence="6">
    <location>
        <begin position="101"/>
        <end position="259"/>
    </location>
</feature>
<keyword evidence="4 5" id="KW-0694">RNA-binding</keyword>
<evidence type="ECO:0000313" key="9">
    <source>
        <dbReference type="EMBL" id="KAH0569869.1"/>
    </source>
</evidence>
<dbReference type="SMART" id="SM00490">
    <property type="entry name" value="HELICc"/>
    <property type="match status" value="1"/>
</dbReference>
<dbReference type="Pfam" id="PF00270">
    <property type="entry name" value="DEAD"/>
    <property type="match status" value="1"/>
</dbReference>
<comment type="function">
    <text evidence="5">RNA helicase.</text>
</comment>
<reference evidence="9" key="2">
    <citation type="submission" date="2020-12" db="EMBL/GenBank/DDBJ databases">
        <title>New Spironucleus salmonicida genome in near-complete chromosomes.</title>
        <authorList>
            <person name="Xu F."/>
            <person name="Kurt Z."/>
            <person name="Jimenez-Gonzalez A."/>
            <person name="Astvaldsson A."/>
            <person name="Andersson J.O."/>
            <person name="Svard S.G."/>
        </authorList>
    </citation>
    <scope>NUCLEOTIDE SEQUENCE</scope>
    <source>
        <strain evidence="9">ATCC 50377</strain>
    </source>
</reference>
<feature type="domain" description="Helicase C-terminal" evidence="7">
    <location>
        <begin position="286"/>
        <end position="440"/>
    </location>
</feature>
<dbReference type="EMBL" id="KI545975">
    <property type="protein sequence ID" value="EST48844.1"/>
    <property type="molecule type" value="Genomic_DNA"/>
</dbReference>
<evidence type="ECO:0000256" key="1">
    <source>
        <dbReference type="ARBA" id="ARBA00022741"/>
    </source>
</evidence>
<keyword evidence="10" id="KW-1185">Reference proteome</keyword>
<dbReference type="GO" id="GO:0003723">
    <property type="term" value="F:RNA binding"/>
    <property type="evidence" value="ECO:0007669"/>
    <property type="project" value="UniProtKB-UniRule"/>
</dbReference>
<dbReference type="InterPro" id="IPR001650">
    <property type="entry name" value="Helicase_C-like"/>
</dbReference>
<dbReference type="GO" id="GO:0016787">
    <property type="term" value="F:hydrolase activity"/>
    <property type="evidence" value="ECO:0007669"/>
    <property type="project" value="UniProtKB-KW"/>
</dbReference>
<dbReference type="GO" id="GO:0005524">
    <property type="term" value="F:ATP binding"/>
    <property type="evidence" value="ECO:0007669"/>
    <property type="project" value="UniProtKB-UniRule"/>
</dbReference>
<dbReference type="EMBL" id="AUWU02000008">
    <property type="protein sequence ID" value="KAH0569869.1"/>
    <property type="molecule type" value="Genomic_DNA"/>
</dbReference>
<evidence type="ECO:0000256" key="2">
    <source>
        <dbReference type="ARBA" id="ARBA00022801"/>
    </source>
</evidence>
<dbReference type="CDD" id="cd18787">
    <property type="entry name" value="SF2_C_DEAD"/>
    <property type="match status" value="1"/>
</dbReference>
<dbReference type="VEuPathDB" id="GiardiaDB:SS50377_27841"/>
<dbReference type="Pfam" id="PF00271">
    <property type="entry name" value="Helicase_C"/>
    <property type="match status" value="1"/>
</dbReference>
<evidence type="ECO:0000256" key="5">
    <source>
        <dbReference type="RuleBase" id="RU365068"/>
    </source>
</evidence>
<dbReference type="SMART" id="SM00487">
    <property type="entry name" value="DEXDc"/>
    <property type="match status" value="1"/>
</dbReference>
<evidence type="ECO:0000313" key="8">
    <source>
        <dbReference type="EMBL" id="EST48844.1"/>
    </source>
</evidence>
<dbReference type="GO" id="GO:0003724">
    <property type="term" value="F:RNA helicase activity"/>
    <property type="evidence" value="ECO:0007669"/>
    <property type="project" value="UniProtKB-EC"/>
</dbReference>
<dbReference type="InterPro" id="IPR014001">
    <property type="entry name" value="Helicase_ATP-bd"/>
</dbReference>
<dbReference type="SUPFAM" id="SSF52540">
    <property type="entry name" value="P-loop containing nucleoside triphosphate hydrolases"/>
    <property type="match status" value="1"/>
</dbReference>
<evidence type="ECO:0000313" key="10">
    <source>
        <dbReference type="Proteomes" id="UP000018208"/>
    </source>
</evidence>
<protein>
    <recommendedName>
        <fullName evidence="5">ATP-dependent RNA helicase</fullName>
        <ecNumber evidence="5">3.6.4.13</ecNumber>
    </recommendedName>
</protein>
<evidence type="ECO:0000256" key="3">
    <source>
        <dbReference type="ARBA" id="ARBA00022840"/>
    </source>
</evidence>
<proteinExistence type="inferred from homology"/>
<gene>
    <name evidence="8" type="ORF">SS50377_10940</name>
    <name evidence="9" type="ORF">SS50377_27841</name>
</gene>
<organism evidence="8">
    <name type="scientific">Spironucleus salmonicida</name>
    <dbReference type="NCBI Taxonomy" id="348837"/>
    <lineage>
        <taxon>Eukaryota</taxon>
        <taxon>Metamonada</taxon>
        <taxon>Diplomonadida</taxon>
        <taxon>Hexamitidae</taxon>
        <taxon>Hexamitinae</taxon>
        <taxon>Spironucleus</taxon>
    </lineage>
</organism>
<comment type="catalytic activity">
    <reaction evidence="5">
        <text>ATP + H2O = ADP + phosphate + H(+)</text>
        <dbReference type="Rhea" id="RHEA:13065"/>
        <dbReference type="ChEBI" id="CHEBI:15377"/>
        <dbReference type="ChEBI" id="CHEBI:15378"/>
        <dbReference type="ChEBI" id="CHEBI:30616"/>
        <dbReference type="ChEBI" id="CHEBI:43474"/>
        <dbReference type="ChEBI" id="CHEBI:456216"/>
        <dbReference type="EC" id="3.6.4.13"/>
    </reaction>
</comment>